<dbReference type="AlphaFoldDB" id="A0A0F9A0P0"/>
<protein>
    <submittedName>
        <fullName evidence="1">Uncharacterized protein</fullName>
    </submittedName>
</protein>
<evidence type="ECO:0000313" key="1">
    <source>
        <dbReference type="EMBL" id="KKK99708.1"/>
    </source>
</evidence>
<accession>A0A0F9A0P0</accession>
<dbReference type="EMBL" id="LAZR01045086">
    <property type="protein sequence ID" value="KKK99708.1"/>
    <property type="molecule type" value="Genomic_DNA"/>
</dbReference>
<sequence>MSWFITKGTDRKTRSELEKIRKALERLADVAELHFGSRSGPSLRSFYKDENPKAIDEAELAYVDDEEAWVIEQAERSGVLQTLRDDGS</sequence>
<comment type="caution">
    <text evidence="1">The sequence shown here is derived from an EMBL/GenBank/DDBJ whole genome shotgun (WGS) entry which is preliminary data.</text>
</comment>
<name>A0A0F9A0P0_9ZZZZ</name>
<organism evidence="1">
    <name type="scientific">marine sediment metagenome</name>
    <dbReference type="NCBI Taxonomy" id="412755"/>
    <lineage>
        <taxon>unclassified sequences</taxon>
        <taxon>metagenomes</taxon>
        <taxon>ecological metagenomes</taxon>
    </lineage>
</organism>
<reference evidence="1" key="1">
    <citation type="journal article" date="2015" name="Nature">
        <title>Complex archaea that bridge the gap between prokaryotes and eukaryotes.</title>
        <authorList>
            <person name="Spang A."/>
            <person name="Saw J.H."/>
            <person name="Jorgensen S.L."/>
            <person name="Zaremba-Niedzwiedzka K."/>
            <person name="Martijn J."/>
            <person name="Lind A.E."/>
            <person name="van Eijk R."/>
            <person name="Schleper C."/>
            <person name="Guy L."/>
            <person name="Ettema T.J."/>
        </authorList>
    </citation>
    <scope>NUCLEOTIDE SEQUENCE</scope>
</reference>
<proteinExistence type="predicted"/>
<gene>
    <name evidence="1" type="ORF">LCGC14_2630020</name>
</gene>